<comment type="catalytic activity">
    <reaction evidence="1">
        <text>Acts on substrates that are at least partially unfolded. The cleavage site P1 residue is normally between a pair of hydrophobic residues, such as Val-|-Val.</text>
        <dbReference type="EC" id="3.4.21.107"/>
    </reaction>
</comment>
<dbReference type="AlphaFoldDB" id="A0A395JK73"/>
<dbReference type="Pfam" id="PF13180">
    <property type="entry name" value="PDZ_2"/>
    <property type="match status" value="1"/>
</dbReference>
<dbReference type="GO" id="GO:0042597">
    <property type="term" value="C:periplasmic space"/>
    <property type="evidence" value="ECO:0007669"/>
    <property type="project" value="UniProtKB-SubCell"/>
</dbReference>
<dbReference type="Proteomes" id="UP000253083">
    <property type="component" value="Unassembled WGS sequence"/>
</dbReference>
<dbReference type="InterPro" id="IPR036034">
    <property type="entry name" value="PDZ_sf"/>
</dbReference>
<evidence type="ECO:0000259" key="18">
    <source>
        <dbReference type="PROSITE" id="PS50106"/>
    </source>
</evidence>
<organism evidence="19 20">
    <name type="scientific">Arenicella xantha</name>
    <dbReference type="NCBI Taxonomy" id="644221"/>
    <lineage>
        <taxon>Bacteria</taxon>
        <taxon>Pseudomonadati</taxon>
        <taxon>Pseudomonadota</taxon>
        <taxon>Gammaproteobacteria</taxon>
        <taxon>Arenicellales</taxon>
        <taxon>Arenicellaceae</taxon>
        <taxon>Arenicella</taxon>
    </lineage>
</organism>
<feature type="active site" description="Charge relay system" evidence="15">
    <location>
        <position position="275"/>
    </location>
</feature>
<feature type="domain" description="PDZ" evidence="18">
    <location>
        <begin position="436"/>
        <end position="514"/>
    </location>
</feature>
<feature type="binding site" evidence="16">
    <location>
        <begin position="273"/>
        <end position="275"/>
    </location>
    <ligand>
        <name>substrate</name>
    </ligand>
</feature>
<evidence type="ECO:0000256" key="11">
    <source>
        <dbReference type="ARBA" id="ARBA00022801"/>
    </source>
</evidence>
<dbReference type="PANTHER" id="PTHR22939:SF130">
    <property type="entry name" value="PERIPLASMIC SERINE ENDOPROTEASE DEGP-LIKE-RELATED"/>
    <property type="match status" value="1"/>
</dbReference>
<evidence type="ECO:0000256" key="1">
    <source>
        <dbReference type="ARBA" id="ARBA00001772"/>
    </source>
</evidence>
<dbReference type="OrthoDB" id="9758917at2"/>
<keyword evidence="9" id="KW-0677">Repeat</keyword>
<dbReference type="SMART" id="SM00228">
    <property type="entry name" value="PDZ"/>
    <property type="match status" value="2"/>
</dbReference>
<dbReference type="InParanoid" id="A0A395JK73"/>
<evidence type="ECO:0000256" key="7">
    <source>
        <dbReference type="ARBA" id="ARBA00022670"/>
    </source>
</evidence>
<feature type="domain" description="PDZ" evidence="18">
    <location>
        <begin position="326"/>
        <end position="386"/>
    </location>
</feature>
<dbReference type="NCBIfam" id="TIGR02037">
    <property type="entry name" value="degP_htrA_DO"/>
    <property type="match status" value="1"/>
</dbReference>
<evidence type="ECO:0000256" key="14">
    <source>
        <dbReference type="ARBA" id="ARBA00032850"/>
    </source>
</evidence>
<accession>A0A395JK73</accession>
<dbReference type="SUPFAM" id="SSF50494">
    <property type="entry name" value="Trypsin-like serine proteases"/>
    <property type="match status" value="1"/>
</dbReference>
<dbReference type="PROSITE" id="PS50106">
    <property type="entry name" value="PDZ"/>
    <property type="match status" value="2"/>
</dbReference>
<evidence type="ECO:0000256" key="9">
    <source>
        <dbReference type="ARBA" id="ARBA00022737"/>
    </source>
</evidence>
<dbReference type="PRINTS" id="PR00834">
    <property type="entry name" value="PROTEASES2C"/>
</dbReference>
<dbReference type="SUPFAM" id="SSF50156">
    <property type="entry name" value="PDZ domain-like"/>
    <property type="match status" value="2"/>
</dbReference>
<feature type="active site" description="Charge relay system" evidence="15">
    <location>
        <position position="201"/>
    </location>
</feature>
<feature type="region of interest" description="Disordered" evidence="17">
    <location>
        <begin position="126"/>
        <end position="150"/>
    </location>
</feature>
<evidence type="ECO:0000256" key="5">
    <source>
        <dbReference type="ARBA" id="ARBA00013035"/>
    </source>
</evidence>
<evidence type="ECO:0000256" key="15">
    <source>
        <dbReference type="PIRSR" id="PIRSR611782-1"/>
    </source>
</evidence>
<dbReference type="Pfam" id="PF13365">
    <property type="entry name" value="Trypsin_2"/>
    <property type="match status" value="1"/>
</dbReference>
<reference evidence="19 20" key="1">
    <citation type="submission" date="2018-06" db="EMBL/GenBank/DDBJ databases">
        <title>Genomic Encyclopedia of Type Strains, Phase IV (KMG-IV): sequencing the most valuable type-strain genomes for metagenomic binning, comparative biology and taxonomic classification.</title>
        <authorList>
            <person name="Goeker M."/>
        </authorList>
    </citation>
    <scope>NUCLEOTIDE SEQUENCE [LARGE SCALE GENOMIC DNA]</scope>
    <source>
        <strain evidence="19 20">DSM 24032</strain>
    </source>
</reference>
<comment type="similarity">
    <text evidence="4">Belongs to the peptidase S1C family.</text>
</comment>
<dbReference type="GO" id="GO:0006508">
    <property type="term" value="P:proteolysis"/>
    <property type="evidence" value="ECO:0007669"/>
    <property type="project" value="UniProtKB-KW"/>
</dbReference>
<gene>
    <name evidence="19" type="ORF">DFR28_102231</name>
</gene>
<feature type="binding site" evidence="16">
    <location>
        <position position="201"/>
    </location>
    <ligand>
        <name>substrate</name>
    </ligand>
</feature>
<dbReference type="InterPro" id="IPR011782">
    <property type="entry name" value="Pept_S1C_Do"/>
</dbReference>
<evidence type="ECO:0000256" key="8">
    <source>
        <dbReference type="ARBA" id="ARBA00022729"/>
    </source>
</evidence>
<evidence type="ECO:0000256" key="6">
    <source>
        <dbReference type="ARBA" id="ARBA00013958"/>
    </source>
</evidence>
<evidence type="ECO:0000256" key="4">
    <source>
        <dbReference type="ARBA" id="ARBA00010541"/>
    </source>
</evidence>
<proteinExistence type="inferred from homology"/>
<dbReference type="FunFam" id="2.40.10.120:FF:000007">
    <property type="entry name" value="Periplasmic serine endoprotease DegP-like"/>
    <property type="match status" value="1"/>
</dbReference>
<comment type="function">
    <text evidence="2">Might be efficient in the degradation of transiently denatured and unfolded proteins which accumulate in the periplasm following stress conditions.</text>
</comment>
<dbReference type="EC" id="3.4.21.107" evidence="5"/>
<dbReference type="EMBL" id="QNRT01000002">
    <property type="protein sequence ID" value="RBP50815.1"/>
    <property type="molecule type" value="Genomic_DNA"/>
</dbReference>
<dbReference type="Gene3D" id="2.30.42.10">
    <property type="match status" value="2"/>
</dbReference>
<dbReference type="InterPro" id="IPR001478">
    <property type="entry name" value="PDZ"/>
</dbReference>
<dbReference type="CDD" id="cd10839">
    <property type="entry name" value="cpPDZ1_DegP-like"/>
    <property type="match status" value="1"/>
</dbReference>
<dbReference type="GO" id="GO:0004252">
    <property type="term" value="F:serine-type endopeptidase activity"/>
    <property type="evidence" value="ECO:0007669"/>
    <property type="project" value="InterPro"/>
</dbReference>
<keyword evidence="11" id="KW-0378">Hydrolase</keyword>
<feature type="active site" description="Charge relay system" evidence="15">
    <location>
        <position position="171"/>
    </location>
</feature>
<dbReference type="PANTHER" id="PTHR22939">
    <property type="entry name" value="SERINE PROTEASE FAMILY S1C HTRA-RELATED"/>
    <property type="match status" value="1"/>
</dbReference>
<feature type="binding site" evidence="16">
    <location>
        <position position="171"/>
    </location>
    <ligand>
        <name>substrate</name>
    </ligand>
</feature>
<keyword evidence="20" id="KW-1185">Reference proteome</keyword>
<dbReference type="RefSeq" id="WP_113953634.1">
    <property type="nucleotide sequence ID" value="NZ_QNRT01000002.1"/>
</dbReference>
<keyword evidence="8" id="KW-0732">Signal</keyword>
<evidence type="ECO:0000256" key="17">
    <source>
        <dbReference type="SAM" id="MobiDB-lite"/>
    </source>
</evidence>
<protein>
    <recommendedName>
        <fullName evidence="6">Probable periplasmic serine endoprotease DegP-like</fullName>
        <ecNumber evidence="5">3.4.21.107</ecNumber>
    </recommendedName>
    <alternativeName>
        <fullName evidence="14">Protease Do</fullName>
    </alternativeName>
</protein>
<dbReference type="Gene3D" id="2.40.10.120">
    <property type="match status" value="1"/>
</dbReference>
<name>A0A395JK73_9GAMM</name>
<keyword evidence="7 19" id="KW-0645">Protease</keyword>
<keyword evidence="13" id="KW-0346">Stress response</keyword>
<keyword evidence="10" id="KW-0574">Periplasm</keyword>
<evidence type="ECO:0000256" key="3">
    <source>
        <dbReference type="ARBA" id="ARBA00004418"/>
    </source>
</evidence>
<dbReference type="InterPro" id="IPR001940">
    <property type="entry name" value="Peptidase_S1C"/>
</dbReference>
<evidence type="ECO:0000313" key="20">
    <source>
        <dbReference type="Proteomes" id="UP000253083"/>
    </source>
</evidence>
<comment type="subcellular location">
    <subcellularLocation>
        <location evidence="3">Periplasm</location>
    </subcellularLocation>
</comment>
<dbReference type="FunCoup" id="A0A395JK73">
    <property type="interactions" value="542"/>
</dbReference>
<evidence type="ECO:0000313" key="19">
    <source>
        <dbReference type="EMBL" id="RBP50815.1"/>
    </source>
</evidence>
<sequence length="540" mass="57723">MTKQYTNSLVSIMKWGAVVVATATVVISIQASADGPKADASNAVSSAIRAQDIVPAAQITSDSMQKRSWSPSDGFADLVEDVSPAVVHVATAGFIQRRRLGNDPSMRQFRGPRGFEDFFKDFFGDQFPQNPNQIEPDEPDSDSDAEKQTQPLGIGSGFIISADGYVVTNHHVIDRADEIMVTLPDGTEYEAEIKGSDPKTDLALLKLKDASNLPYLSWGDDEASRVGDWVLAIGNPFGLGGSASTGIISARGRDINAGPYDDFIQVDAAINRGNSGGPLFNMRGEVIGINSMIYSPSGGSVGIGFAIPSHMAKGVIDQLRASGEVERGWIGVSIGPITEELAEVFGRDNEEGALISQVLKGAPADKAGLVAGDIVLSFDGTDIKEMRNLPRTVAQSTVGKAYDMVIWRDGKRKTIKITTEAFPEDDAVAGAETKPDVPVKQESDELLGAELSELNDQLRSRYRISEDTKGVLLTAIERGGLAAENGLRLGDVITKFDNRLVSKPEDVINALKQAKKSGDGSVAVLLNRRGIPGFLAFKLK</sequence>
<evidence type="ECO:0000256" key="13">
    <source>
        <dbReference type="ARBA" id="ARBA00023016"/>
    </source>
</evidence>
<comment type="caution">
    <text evidence="19">The sequence shown here is derived from an EMBL/GenBank/DDBJ whole genome shotgun (WGS) entry which is preliminary data.</text>
</comment>
<evidence type="ECO:0000256" key="10">
    <source>
        <dbReference type="ARBA" id="ARBA00022764"/>
    </source>
</evidence>
<dbReference type="InterPro" id="IPR009003">
    <property type="entry name" value="Peptidase_S1_PA"/>
</dbReference>
<evidence type="ECO:0000256" key="12">
    <source>
        <dbReference type="ARBA" id="ARBA00022825"/>
    </source>
</evidence>
<evidence type="ECO:0000256" key="16">
    <source>
        <dbReference type="PIRSR" id="PIRSR611782-2"/>
    </source>
</evidence>
<evidence type="ECO:0000256" key="2">
    <source>
        <dbReference type="ARBA" id="ARBA00002610"/>
    </source>
</evidence>
<keyword evidence="12" id="KW-0720">Serine protease</keyword>